<keyword evidence="3" id="KW-1185">Reference proteome</keyword>
<sequence>MNCKRDIIKHQLVSEMTITLREAEKNEINWINLKYQEVNFIESNFDNEFIVIAECDAKPCGLGRLIIIDNDNLELSGIYVFNDYRGLNISHEIIKFLLENHTFNQNIIWCLPFTHLKNNYFRVGFSEYKIKKTNIPMKILKKYNWCSTNYKSKVLLLHKRK</sequence>
<comment type="caution">
    <text evidence="2">The sequence shown here is derived from an EMBL/GenBank/DDBJ whole genome shotgun (WGS) entry which is preliminary data.</text>
</comment>
<dbReference type="InterPro" id="IPR016181">
    <property type="entry name" value="Acyl_CoA_acyltransferase"/>
</dbReference>
<organism evidence="2 3">
    <name type="scientific">Flaviramulus multivorans</name>
    <dbReference type="NCBI Taxonomy" id="1304750"/>
    <lineage>
        <taxon>Bacteria</taxon>
        <taxon>Pseudomonadati</taxon>
        <taxon>Bacteroidota</taxon>
        <taxon>Flavobacteriia</taxon>
        <taxon>Flavobacteriales</taxon>
        <taxon>Flavobacteriaceae</taxon>
        <taxon>Flaviramulus</taxon>
    </lineage>
</organism>
<dbReference type="Gene3D" id="3.40.630.30">
    <property type="match status" value="1"/>
</dbReference>
<dbReference type="Pfam" id="PF00583">
    <property type="entry name" value="Acetyltransf_1"/>
    <property type="match status" value="1"/>
</dbReference>
<accession>A0ABS9IFT2</accession>
<gene>
    <name evidence="2" type="ORF">L3X39_00145</name>
</gene>
<dbReference type="SUPFAM" id="SSF55729">
    <property type="entry name" value="Acyl-CoA N-acyltransferases (Nat)"/>
    <property type="match status" value="1"/>
</dbReference>
<proteinExistence type="predicted"/>
<dbReference type="PROSITE" id="PS51186">
    <property type="entry name" value="GNAT"/>
    <property type="match status" value="1"/>
</dbReference>
<dbReference type="InterPro" id="IPR000182">
    <property type="entry name" value="GNAT_dom"/>
</dbReference>
<feature type="domain" description="N-acetyltransferase" evidence="1">
    <location>
        <begin position="11"/>
        <end position="146"/>
    </location>
</feature>
<dbReference type="CDD" id="cd04301">
    <property type="entry name" value="NAT_SF"/>
    <property type="match status" value="1"/>
</dbReference>
<protein>
    <submittedName>
        <fullName evidence="2">GNAT family N-acetyltransferase</fullName>
    </submittedName>
</protein>
<dbReference type="Proteomes" id="UP001200022">
    <property type="component" value="Unassembled WGS sequence"/>
</dbReference>
<evidence type="ECO:0000313" key="3">
    <source>
        <dbReference type="Proteomes" id="UP001200022"/>
    </source>
</evidence>
<reference evidence="2 3" key="1">
    <citation type="submission" date="2022-01" db="EMBL/GenBank/DDBJ databases">
        <title>Draft genome sequence of Sabulilitoribacter multivorans KCTC 32326.</title>
        <authorList>
            <person name="Oh J.-S."/>
        </authorList>
    </citation>
    <scope>NUCLEOTIDE SEQUENCE [LARGE SCALE GENOMIC DNA]</scope>
    <source>
        <strain evidence="2 3">M-M16</strain>
    </source>
</reference>
<name>A0ABS9IFT2_9FLAO</name>
<dbReference type="EMBL" id="JAKKDV010000001">
    <property type="protein sequence ID" value="MCF7559030.1"/>
    <property type="molecule type" value="Genomic_DNA"/>
</dbReference>
<dbReference type="RefSeq" id="WP_237229344.1">
    <property type="nucleotide sequence ID" value="NZ_JAKKDV010000001.1"/>
</dbReference>
<evidence type="ECO:0000259" key="1">
    <source>
        <dbReference type="PROSITE" id="PS51186"/>
    </source>
</evidence>
<evidence type="ECO:0000313" key="2">
    <source>
        <dbReference type="EMBL" id="MCF7559030.1"/>
    </source>
</evidence>